<dbReference type="GO" id="GO:0006004">
    <property type="term" value="P:fucose metabolic process"/>
    <property type="evidence" value="ECO:0007669"/>
    <property type="project" value="TreeGrafter"/>
</dbReference>
<evidence type="ECO:0000256" key="5">
    <source>
        <dbReference type="ARBA" id="ARBA00023295"/>
    </source>
</evidence>
<comment type="caution">
    <text evidence="9">The sequence shown here is derived from an EMBL/GenBank/DDBJ whole genome shotgun (WGS) entry which is preliminary data.</text>
</comment>
<dbReference type="Gene3D" id="2.60.120.260">
    <property type="entry name" value="Galactose-binding domain-like"/>
    <property type="match status" value="1"/>
</dbReference>
<protein>
    <recommendedName>
        <fullName evidence="2">alpha-L-fucosidase</fullName>
        <ecNumber evidence="2">3.2.1.51</ecNumber>
    </recommendedName>
</protein>
<evidence type="ECO:0000259" key="7">
    <source>
        <dbReference type="Pfam" id="PF01120"/>
    </source>
</evidence>
<keyword evidence="3" id="KW-0732">Signal</keyword>
<dbReference type="PANTHER" id="PTHR10030">
    <property type="entry name" value="ALPHA-L-FUCOSIDASE"/>
    <property type="match status" value="1"/>
</dbReference>
<dbReference type="SUPFAM" id="SSF51445">
    <property type="entry name" value="(Trans)glycosidases"/>
    <property type="match status" value="1"/>
</dbReference>
<evidence type="ECO:0000313" key="10">
    <source>
        <dbReference type="Proteomes" id="UP000294850"/>
    </source>
</evidence>
<reference evidence="9 10" key="1">
    <citation type="submission" date="2019-03" db="EMBL/GenBank/DDBJ databases">
        <title>Dyadobacter AR-3-6 sp. nov., isolated from arctic soil.</title>
        <authorList>
            <person name="Chaudhary D.K."/>
        </authorList>
    </citation>
    <scope>NUCLEOTIDE SEQUENCE [LARGE SCALE GENOMIC DNA]</scope>
    <source>
        <strain evidence="9 10">AR-3-6</strain>
    </source>
</reference>
<dbReference type="InterPro" id="IPR000933">
    <property type="entry name" value="Glyco_hydro_29"/>
</dbReference>
<dbReference type="GO" id="GO:0004560">
    <property type="term" value="F:alpha-L-fucosidase activity"/>
    <property type="evidence" value="ECO:0007669"/>
    <property type="project" value="InterPro"/>
</dbReference>
<keyword evidence="4" id="KW-0378">Hydrolase</keyword>
<sequence length="830" mass="92717">MRFYVKLWLLFVSQVYGFDTCVHAQSSLLKILTTSSTEYMAKPDLSIYPAFVDGIAYSSWSESGSRPFFQLLASGGNKPYKWKVISGALPLGINLSSDGKLRGQALREADYEFIVEVSDSKGKNAIKGLTFRTESFRSKWMADAKFGIMLQWGAFTEPALYAKDQIPLFEQRIKNFDADKWAETIAKLGGRVLNFSVKGGDGIRLWPSTTPSCQELKTKRNLTLELINACHKRGIKFVAYFAPDNSWNKVVMDTDIDCKSTSSGAELNKGLIRELIKMGVDGLWIDMAASSELYPGSYGKWFPWNEMIPIIRANNPYAIFANNPGVHYGGTALRWPNTDVLVYEGRVSASESALQVAKPQIISKKVAIEVDNMLDNYWWEPVSGSVKNPKPASMIIKNMKANWEIGATYMLNYPIPANGEILPELYKPILNEIGKFVNANNGWSEMPVASVINGEYVGFQTIKLFAKPDAVIYFSIDGSKPDKKSKKYVSPITIKESTRLRAIAYEEGRPGSKILDRQYGIRNPEKQLFANRNFTSKISKTTTARIEPKGYYRGIRITVGRRNVTVSQIGRKFVAGNKNIHKILVQRFFDQYTLLNLDIKSGMAKVEKDGYQYINIPPLTLEAGKSYLIVSEEDGNDKFVASKVEKEDVNADFRIAGNAILSSTGDRVPVVEDGYGEILSLKYFTGGKESENIALGSKATLLDNAGNLLIPSTEILYADNAVDGDNKTHAQAGGQYAWTLQIDLGKVVDGIIKAAIDFSREYYPTDFEVFYSTKGTDWVSLGRTDKSDNLQILLNLTKIDARYFRIRSYKPDGPGQKGGQMGVEEFRLFK</sequence>
<evidence type="ECO:0000256" key="1">
    <source>
        <dbReference type="ARBA" id="ARBA00007951"/>
    </source>
</evidence>
<dbReference type="Gene3D" id="2.60.40.10">
    <property type="entry name" value="Immunoglobulins"/>
    <property type="match status" value="1"/>
</dbReference>
<dbReference type="AlphaFoldDB" id="A0A4R5D9F9"/>
<evidence type="ECO:0000259" key="6">
    <source>
        <dbReference type="Pfam" id="PF00754"/>
    </source>
</evidence>
<dbReference type="GO" id="GO:0016139">
    <property type="term" value="P:glycoside catabolic process"/>
    <property type="evidence" value="ECO:0007669"/>
    <property type="project" value="TreeGrafter"/>
</dbReference>
<dbReference type="InterPro" id="IPR057739">
    <property type="entry name" value="Glyco_hydro_29_N"/>
</dbReference>
<gene>
    <name evidence="9" type="ORF">E0F88_32505</name>
</gene>
<feature type="domain" description="GH29D-like beta-sandwich" evidence="8">
    <location>
        <begin position="454"/>
        <end position="513"/>
    </location>
</feature>
<dbReference type="SUPFAM" id="SSF49785">
    <property type="entry name" value="Galactose-binding domain-like"/>
    <property type="match status" value="1"/>
</dbReference>
<feature type="domain" description="Glycoside hydrolase family 29 N-terminal" evidence="7">
    <location>
        <begin position="166"/>
        <end position="441"/>
    </location>
</feature>
<dbReference type="OrthoDB" id="904022at2"/>
<proteinExistence type="inferred from homology"/>
<dbReference type="InterPro" id="IPR059177">
    <property type="entry name" value="GH29D-like_dom"/>
</dbReference>
<dbReference type="Gene3D" id="3.20.20.80">
    <property type="entry name" value="Glycosidases"/>
    <property type="match status" value="1"/>
</dbReference>
<dbReference type="InterPro" id="IPR008979">
    <property type="entry name" value="Galactose-bd-like_sf"/>
</dbReference>
<dbReference type="Pfam" id="PF00754">
    <property type="entry name" value="F5_F8_type_C"/>
    <property type="match status" value="1"/>
</dbReference>
<dbReference type="Pfam" id="PF01120">
    <property type="entry name" value="Alpha_L_fucos"/>
    <property type="match status" value="1"/>
</dbReference>
<dbReference type="EC" id="3.2.1.51" evidence="2"/>
<comment type="similarity">
    <text evidence="1">Belongs to the glycosyl hydrolase 29 family.</text>
</comment>
<organism evidence="9 10">
    <name type="scientific">Dyadobacter psychrotolerans</name>
    <dbReference type="NCBI Taxonomy" id="2541721"/>
    <lineage>
        <taxon>Bacteria</taxon>
        <taxon>Pseudomonadati</taxon>
        <taxon>Bacteroidota</taxon>
        <taxon>Cytophagia</taxon>
        <taxon>Cytophagales</taxon>
        <taxon>Spirosomataceae</taxon>
        <taxon>Dyadobacter</taxon>
    </lineage>
</organism>
<feature type="domain" description="F5/8 type C" evidence="6">
    <location>
        <begin position="718"/>
        <end position="808"/>
    </location>
</feature>
<name>A0A4R5D9F9_9BACT</name>
<evidence type="ECO:0000256" key="4">
    <source>
        <dbReference type="ARBA" id="ARBA00022801"/>
    </source>
</evidence>
<dbReference type="GO" id="GO:0005764">
    <property type="term" value="C:lysosome"/>
    <property type="evidence" value="ECO:0007669"/>
    <property type="project" value="TreeGrafter"/>
</dbReference>
<evidence type="ECO:0000256" key="3">
    <source>
        <dbReference type="ARBA" id="ARBA00022729"/>
    </source>
</evidence>
<evidence type="ECO:0000313" key="9">
    <source>
        <dbReference type="EMBL" id="TDE08550.1"/>
    </source>
</evidence>
<dbReference type="Pfam" id="PF13290">
    <property type="entry name" value="CHB_HEX_C_1"/>
    <property type="match status" value="1"/>
</dbReference>
<dbReference type="InterPro" id="IPR000421">
    <property type="entry name" value="FA58C"/>
</dbReference>
<dbReference type="InterPro" id="IPR017853">
    <property type="entry name" value="GH"/>
</dbReference>
<keyword evidence="5" id="KW-0326">Glycosidase</keyword>
<accession>A0A4R5D9F9</accession>
<evidence type="ECO:0000259" key="8">
    <source>
        <dbReference type="Pfam" id="PF13290"/>
    </source>
</evidence>
<evidence type="ECO:0000256" key="2">
    <source>
        <dbReference type="ARBA" id="ARBA00012662"/>
    </source>
</evidence>
<dbReference type="InterPro" id="IPR013783">
    <property type="entry name" value="Ig-like_fold"/>
</dbReference>
<dbReference type="PANTHER" id="PTHR10030:SF37">
    <property type="entry name" value="ALPHA-L-FUCOSIDASE-RELATED"/>
    <property type="match status" value="1"/>
</dbReference>
<dbReference type="EMBL" id="SMFL01000025">
    <property type="protein sequence ID" value="TDE08550.1"/>
    <property type="molecule type" value="Genomic_DNA"/>
</dbReference>
<keyword evidence="10" id="KW-1185">Reference proteome</keyword>
<dbReference type="Proteomes" id="UP000294850">
    <property type="component" value="Unassembled WGS sequence"/>
</dbReference>